<reference evidence="4" key="4">
    <citation type="submission" date="2014-05" db="EMBL/GenBank/DDBJ databases">
        <authorList>
            <person name="Wang L."/>
            <person name="Yang H."/>
            <person name="Xiang H."/>
        </authorList>
    </citation>
    <scope>NUCLEOTIDE SEQUENCE</scope>
    <source>
        <strain evidence="4">CGMCC 1.2087</strain>
        <plasmid evidence="4">pHM500</plasmid>
    </source>
</reference>
<dbReference type="OrthoDB" id="105697at2157"/>
<accession>I3RA88</accession>
<dbReference type="Proteomes" id="UP000006469">
    <property type="component" value="Plasmid pHM500"/>
</dbReference>
<dbReference type="InterPro" id="IPR006016">
    <property type="entry name" value="UspA"/>
</dbReference>
<dbReference type="SUPFAM" id="SSF52402">
    <property type="entry name" value="Adenine nucleotide alpha hydrolases-like"/>
    <property type="match status" value="2"/>
</dbReference>
<dbReference type="HOGENOM" id="CLU_049301_2_1_2"/>
<dbReference type="InterPro" id="IPR006015">
    <property type="entry name" value="Universal_stress_UspA"/>
</dbReference>
<dbReference type="Pfam" id="PF00582">
    <property type="entry name" value="Usp"/>
    <property type="match status" value="2"/>
</dbReference>
<reference evidence="6 9" key="5">
    <citation type="submission" date="2019-04" db="EMBL/GenBank/DDBJ databases">
        <title>Methylomes of two halophilic Archaea, Haloarcula marismortui and Haloferax mediterranei.</title>
        <authorList>
            <person name="DasSarma S."/>
            <person name="DasSarma P."/>
            <person name="DasSarma S."/>
            <person name="Fomenkov A."/>
            <person name="Vincze T."/>
            <person name="Anton B.P."/>
            <person name="Roberts R.J."/>
        </authorList>
    </citation>
    <scope>NUCLEOTIDE SEQUENCE [LARGE SCALE GENOMIC DNA]</scope>
    <source>
        <strain evidence="6">ATCC 33500</strain>
        <strain evidence="9">ATCC 33500 / DSM 1411 / JCM 8866 / NBRC 14739 / NCIMB 2177 / R-4</strain>
        <plasmid evidence="6 9">pHME505</plasmid>
    </source>
</reference>
<feature type="domain" description="UspA" evidence="3">
    <location>
        <begin position="1"/>
        <end position="138"/>
    </location>
</feature>
<keyword evidence="4" id="KW-0614">Plasmid</keyword>
<feature type="region of interest" description="Disordered" evidence="2">
    <location>
        <begin position="40"/>
        <end position="59"/>
    </location>
</feature>
<comment type="similarity">
    <text evidence="1">Belongs to the universal stress protein A family.</text>
</comment>
<evidence type="ECO:0000256" key="1">
    <source>
        <dbReference type="ARBA" id="ARBA00008791"/>
    </source>
</evidence>
<dbReference type="GeneID" id="40157840"/>
<dbReference type="Proteomes" id="UP000011603">
    <property type="component" value="Unassembled WGS sequence"/>
</dbReference>
<dbReference type="InterPro" id="IPR014729">
    <property type="entry name" value="Rossmann-like_a/b/a_fold"/>
</dbReference>
<reference evidence="4 7" key="2">
    <citation type="journal article" date="2012" name="J. Bacteriol.">
        <title>Complete genome sequence of the metabolically versatile halophilic archaeon Haloferax mediterranei, a poly(3-hydroxybutyrate-co-3-hydroxyvalerate) producer.</title>
        <authorList>
            <person name="Han J."/>
            <person name="Zhang F."/>
            <person name="Hou J."/>
            <person name="Liu X."/>
            <person name="Li M."/>
            <person name="Liu H."/>
            <person name="Cai L."/>
            <person name="Zhang B."/>
            <person name="Chen Y."/>
            <person name="Zhou J."/>
            <person name="Hu S."/>
            <person name="Xiang H."/>
        </authorList>
    </citation>
    <scope>NUCLEOTIDE SEQUENCE [LARGE SCALE GENOMIC DNA]</scope>
    <source>
        <strain evidence="7">ATCC 33500 / DSM 1411 / JCM 8866 / NBRC 14739 / NCIMB 2177 / R-4</strain>
        <strain evidence="4">CGMCC 1.2087</strain>
        <plasmid evidence="7">pHM500</plasmid>
    </source>
</reference>
<evidence type="ECO:0000313" key="5">
    <source>
        <dbReference type="EMBL" id="ELZ97063.1"/>
    </source>
</evidence>
<dbReference type="KEGG" id="hme:HFX_6020"/>
<dbReference type="PANTHER" id="PTHR46268:SF6">
    <property type="entry name" value="UNIVERSAL STRESS PROTEIN UP12"/>
    <property type="match status" value="1"/>
</dbReference>
<evidence type="ECO:0000313" key="9">
    <source>
        <dbReference type="Proteomes" id="UP000299011"/>
    </source>
</evidence>
<evidence type="ECO:0000313" key="6">
    <source>
        <dbReference type="EMBL" id="QCQ76737.1"/>
    </source>
</evidence>
<dbReference type="PRINTS" id="PR01438">
    <property type="entry name" value="UNVRSLSTRESS"/>
</dbReference>
<protein>
    <submittedName>
        <fullName evidence="4">Universal stress protein</fullName>
    </submittedName>
</protein>
<keyword evidence="8" id="KW-1185">Reference proteome</keyword>
<geneLocation type="plasmid" evidence="6 9">
    <name>pHME505</name>
</geneLocation>
<reference evidence="5 8" key="3">
    <citation type="journal article" date="2014" name="PLoS Genet.">
        <title>Phylogenetically driven sequencing of extremely halophilic archaea reveals strategies for static and dynamic osmo-response.</title>
        <authorList>
            <person name="Becker E.A."/>
            <person name="Seitzer P.M."/>
            <person name="Tritt A."/>
            <person name="Larsen D."/>
            <person name="Krusor M."/>
            <person name="Yao A.I."/>
            <person name="Wu D."/>
            <person name="Madern D."/>
            <person name="Eisen J.A."/>
            <person name="Darling A.E."/>
            <person name="Facciotti M.T."/>
        </authorList>
    </citation>
    <scope>NUCLEOTIDE SEQUENCE [LARGE SCALE GENOMIC DNA]</scope>
    <source>
        <strain evidence="5">ATCC 33500</strain>
        <strain evidence="8">ATCC 33500 / DSM 1411 / JCM 8866 / NBRC 14739 / NCIMB 2177 / R-4</strain>
    </source>
</reference>
<dbReference type="PANTHER" id="PTHR46268">
    <property type="entry name" value="STRESS RESPONSE PROTEIN NHAX"/>
    <property type="match status" value="1"/>
</dbReference>
<dbReference type="Gene3D" id="3.40.50.620">
    <property type="entry name" value="HUPs"/>
    <property type="match status" value="2"/>
</dbReference>
<dbReference type="RefSeq" id="WP_004060603.1">
    <property type="nucleotide sequence ID" value="NC_017944.1"/>
</dbReference>
<dbReference type="EMBL" id="AOLO01000015">
    <property type="protein sequence ID" value="ELZ97063.1"/>
    <property type="molecule type" value="Genomic_DNA"/>
</dbReference>
<organism evidence="4 7">
    <name type="scientific">Haloferax mediterranei (strain ATCC 33500 / DSM 1411 / JCM 8866 / NBRC 14739 / NCIMB 2177 / R-4)</name>
    <name type="common">Halobacterium mediterranei</name>
    <dbReference type="NCBI Taxonomy" id="523841"/>
    <lineage>
        <taxon>Archaea</taxon>
        <taxon>Methanobacteriati</taxon>
        <taxon>Methanobacteriota</taxon>
        <taxon>Stenosarchaea group</taxon>
        <taxon>Halobacteria</taxon>
        <taxon>Halobacteriales</taxon>
        <taxon>Haloferacaceae</taxon>
        <taxon>Haloferax</taxon>
    </lineage>
</organism>
<evidence type="ECO:0000259" key="3">
    <source>
        <dbReference type="Pfam" id="PF00582"/>
    </source>
</evidence>
<dbReference type="EMBL" id="CP001871">
    <property type="protein sequence ID" value="AFK21148.1"/>
    <property type="molecule type" value="Genomic_DNA"/>
</dbReference>
<gene>
    <name evidence="4" type="primary">usp6</name>
    <name evidence="4" type="ordered locus">HFX_6020</name>
    <name evidence="5" type="ORF">C439_17113</name>
    <name evidence="6" type="ORF">E6P09_15445</name>
</gene>
<reference evidence="4" key="1">
    <citation type="journal article" date="2012" name="Appl. Environ. Microbiol.">
        <title>Identification of the haloarchaeal phasin (PhaP) that functions in polyhydroxyalkanoate accumulation and granule formation in Haloferax mediterranei.</title>
        <authorList>
            <person name="Cai S."/>
            <person name="Cai L."/>
            <person name="Liu H."/>
            <person name="Liu X."/>
            <person name="Han J."/>
            <person name="Zhou J."/>
            <person name="Xiang H."/>
        </authorList>
    </citation>
    <scope>NUCLEOTIDE SEQUENCE</scope>
    <source>
        <strain evidence="4">CGMCC 1.2087</strain>
    </source>
</reference>
<proteinExistence type="inferred from homology"/>
<dbReference type="CDD" id="cd00293">
    <property type="entry name" value="USP-like"/>
    <property type="match status" value="2"/>
</dbReference>
<dbReference type="EMBL" id="CP039140">
    <property type="protein sequence ID" value="QCQ76737.1"/>
    <property type="molecule type" value="Genomic_DNA"/>
</dbReference>
<dbReference type="Proteomes" id="UP000299011">
    <property type="component" value="Plasmid pHME505"/>
</dbReference>
<dbReference type="AlphaFoldDB" id="I3RA88"/>
<name>I3RA88_HALMT</name>
<sequence length="290" mass="30847">MFDRILVPTDGSDTAEAGAEAAIVLARQFDAELHVVHVFEPNERPPDEDEGEEMRSHRSEEAANVVAEMAADADVKTTVAVLESDGSVHEDVLDYAAEHGVDCIVMGTTGRTGLNRYVFGNVAEKTIRESPIPVVTVHEDTTIDSAFDSILIPTDGSDYAQAAANHAIELALATEAALHIVHVVDVGVVTGSVNTAAILDALEEAGEQALQEVIDQAEEAGVSVIEATVLGGSPYRAIVKYADEHDIDLLAMGTHGRTGVDRYFLGSVTERVVRRTEVPVLVVSIPGRAD</sequence>
<evidence type="ECO:0000313" key="8">
    <source>
        <dbReference type="Proteomes" id="UP000011603"/>
    </source>
</evidence>
<dbReference type="PATRIC" id="fig|523841.21.peg.3439"/>
<evidence type="ECO:0000313" key="7">
    <source>
        <dbReference type="Proteomes" id="UP000006469"/>
    </source>
</evidence>
<evidence type="ECO:0000313" key="4">
    <source>
        <dbReference type="EMBL" id="AFK21148.1"/>
    </source>
</evidence>
<evidence type="ECO:0000256" key="2">
    <source>
        <dbReference type="SAM" id="MobiDB-lite"/>
    </source>
</evidence>
<feature type="domain" description="UspA" evidence="3">
    <location>
        <begin position="147"/>
        <end position="283"/>
    </location>
</feature>
<geneLocation type="plasmid" evidence="4 7">
    <name>pHM500</name>
</geneLocation>